<dbReference type="Proteomes" id="UP000641137">
    <property type="component" value="Unassembled WGS sequence"/>
</dbReference>
<accession>A0A8J3DSC1</accession>
<dbReference type="EMBL" id="BMZO01000011">
    <property type="protein sequence ID" value="GHC79330.1"/>
    <property type="molecule type" value="Genomic_DNA"/>
</dbReference>
<feature type="domain" description="DUF6950" evidence="1">
    <location>
        <begin position="14"/>
        <end position="134"/>
    </location>
</feature>
<reference evidence="2" key="1">
    <citation type="journal article" date="2014" name="Int. J. Syst. Evol. Microbiol.">
        <title>Complete genome sequence of Corynebacterium casei LMG S-19264T (=DSM 44701T), isolated from a smear-ripened cheese.</title>
        <authorList>
            <consortium name="US DOE Joint Genome Institute (JGI-PGF)"/>
            <person name="Walter F."/>
            <person name="Albersmeier A."/>
            <person name="Kalinowski J."/>
            <person name="Ruckert C."/>
        </authorList>
    </citation>
    <scope>NUCLEOTIDE SEQUENCE</scope>
    <source>
        <strain evidence="2">KCTC 42097</strain>
    </source>
</reference>
<evidence type="ECO:0000313" key="3">
    <source>
        <dbReference type="Proteomes" id="UP000641137"/>
    </source>
</evidence>
<proteinExistence type="predicted"/>
<name>A0A8J3DSC1_9HYPH</name>
<sequence>MGAALMKSRYEIVQPVIEAELAKVYSYGVSDCFFLGCRVADTLSGTSMCETYKGRYRTLAGAQRTLRREGHTSLVTFFSAHLEPCAPAAARLGDIAIIQLGDAEHVGVCVGSKFLTKTETGASFHDVSRVKAAFLAG</sequence>
<protein>
    <recommendedName>
        <fullName evidence="1">DUF6950 domain-containing protein</fullName>
    </recommendedName>
</protein>
<reference evidence="2" key="2">
    <citation type="submission" date="2020-09" db="EMBL/GenBank/DDBJ databases">
        <authorList>
            <person name="Sun Q."/>
            <person name="Kim S."/>
        </authorList>
    </citation>
    <scope>NUCLEOTIDE SEQUENCE</scope>
    <source>
        <strain evidence="2">KCTC 42097</strain>
    </source>
</reference>
<dbReference type="Pfam" id="PF22262">
    <property type="entry name" value="DUF6950"/>
    <property type="match status" value="1"/>
</dbReference>
<comment type="caution">
    <text evidence="2">The sequence shown here is derived from an EMBL/GenBank/DDBJ whole genome shotgun (WGS) entry which is preliminary data.</text>
</comment>
<keyword evidence="3" id="KW-1185">Reference proteome</keyword>
<evidence type="ECO:0000313" key="2">
    <source>
        <dbReference type="EMBL" id="GHC79330.1"/>
    </source>
</evidence>
<organism evidence="2 3">
    <name type="scientific">Limoniibacter endophyticus</name>
    <dbReference type="NCBI Taxonomy" id="1565040"/>
    <lineage>
        <taxon>Bacteria</taxon>
        <taxon>Pseudomonadati</taxon>
        <taxon>Pseudomonadota</taxon>
        <taxon>Alphaproteobacteria</taxon>
        <taxon>Hyphomicrobiales</taxon>
        <taxon>Bartonellaceae</taxon>
        <taxon>Limoniibacter</taxon>
    </lineage>
</organism>
<evidence type="ECO:0000259" key="1">
    <source>
        <dbReference type="Pfam" id="PF22262"/>
    </source>
</evidence>
<gene>
    <name evidence="2" type="ORF">GCM10010136_31790</name>
</gene>
<dbReference type="InterPro" id="IPR053802">
    <property type="entry name" value="DUF6950"/>
</dbReference>
<dbReference type="AlphaFoldDB" id="A0A8J3DSC1"/>